<protein>
    <recommendedName>
        <fullName evidence="1">F-box domain-containing protein</fullName>
    </recommendedName>
</protein>
<dbReference type="InterPro" id="IPR055290">
    <property type="entry name" value="At3g26010-like"/>
</dbReference>
<dbReference type="SMART" id="SM00256">
    <property type="entry name" value="FBOX"/>
    <property type="match status" value="1"/>
</dbReference>
<feature type="domain" description="F-box" evidence="1">
    <location>
        <begin position="13"/>
        <end position="59"/>
    </location>
</feature>
<reference evidence="2 3" key="1">
    <citation type="submission" date="2024-02" db="EMBL/GenBank/DDBJ databases">
        <title>High-quality chromosome-scale genome assembly of Pensacola bahiagrass (Paspalum notatum Flugge var. saurae).</title>
        <authorList>
            <person name="Vega J.M."/>
            <person name="Podio M."/>
            <person name="Orjuela J."/>
            <person name="Siena L.A."/>
            <person name="Pessino S.C."/>
            <person name="Combes M.C."/>
            <person name="Mariac C."/>
            <person name="Albertini E."/>
            <person name="Pupilli F."/>
            <person name="Ortiz J.P.A."/>
            <person name="Leblanc O."/>
        </authorList>
    </citation>
    <scope>NUCLEOTIDE SEQUENCE [LARGE SCALE GENOMIC DNA]</scope>
    <source>
        <strain evidence="2">R1</strain>
        <tissue evidence="2">Leaf</tissue>
    </source>
</reference>
<dbReference type="InterPro" id="IPR001810">
    <property type="entry name" value="F-box_dom"/>
</dbReference>
<organism evidence="2 3">
    <name type="scientific">Paspalum notatum var. saurae</name>
    <dbReference type="NCBI Taxonomy" id="547442"/>
    <lineage>
        <taxon>Eukaryota</taxon>
        <taxon>Viridiplantae</taxon>
        <taxon>Streptophyta</taxon>
        <taxon>Embryophyta</taxon>
        <taxon>Tracheophyta</taxon>
        <taxon>Spermatophyta</taxon>
        <taxon>Magnoliopsida</taxon>
        <taxon>Liliopsida</taxon>
        <taxon>Poales</taxon>
        <taxon>Poaceae</taxon>
        <taxon>PACMAD clade</taxon>
        <taxon>Panicoideae</taxon>
        <taxon>Andropogonodae</taxon>
        <taxon>Paspaleae</taxon>
        <taxon>Paspalinae</taxon>
        <taxon>Paspalum</taxon>
    </lineage>
</organism>
<dbReference type="PANTHER" id="PTHR35546">
    <property type="entry name" value="F-BOX PROTEIN INTERACTION DOMAIN PROTEIN-RELATED"/>
    <property type="match status" value="1"/>
</dbReference>
<evidence type="ECO:0000313" key="3">
    <source>
        <dbReference type="Proteomes" id="UP001341281"/>
    </source>
</evidence>
<dbReference type="Pfam" id="PF00646">
    <property type="entry name" value="F-box"/>
    <property type="match status" value="1"/>
</dbReference>
<evidence type="ECO:0000313" key="2">
    <source>
        <dbReference type="EMBL" id="WVZ95905.1"/>
    </source>
</evidence>
<dbReference type="Proteomes" id="UP001341281">
    <property type="component" value="Chromosome 10"/>
</dbReference>
<dbReference type="Gene3D" id="1.20.1280.50">
    <property type="match status" value="1"/>
</dbReference>
<accession>A0AAQ3XF23</accession>
<dbReference type="SUPFAM" id="SSF81383">
    <property type="entry name" value="F-box domain"/>
    <property type="match status" value="1"/>
</dbReference>
<proteinExistence type="predicted"/>
<dbReference type="AlphaFoldDB" id="A0AAQ3XF23"/>
<sequence length="335" mass="37556">MDCPRTKRRAAAAAAVVFLPDDVVEEILSRVPAKSLCRFKCVSKGWQDLISGLLRLKKLPQTLEGFFYVDQGVCGGGSGDGGHGKEQALVDLRRPPSLQWPLISTLGRSVPLVLSFSFLLEQVFDTECMGLLDSCNGLLLFGHKRFPNKYYTLGYIVSNPATKEWVSVPGSGWSPFPYGPYSDSDESENEEDSDSDETSNYSVTYLIFDPAVSSHFQLVEIWIYCKSDVESVHTYSSETGEWSVGASGWSEYDHTISLVGSAFVCVMLHLSFTRYKPDQELLVTVDREGRRCRTMSWPEKRGKVVFVGQSQGLLHYMTKHKDKGREITELCIWVL</sequence>
<dbReference type="InterPro" id="IPR036047">
    <property type="entry name" value="F-box-like_dom_sf"/>
</dbReference>
<dbReference type="CDD" id="cd22157">
    <property type="entry name" value="F-box_AtFBW1-like"/>
    <property type="match status" value="1"/>
</dbReference>
<dbReference type="PANTHER" id="PTHR35546:SF106">
    <property type="entry name" value="DUF1618 DOMAIN-CONTAINING PROTEIN"/>
    <property type="match status" value="1"/>
</dbReference>
<name>A0AAQ3XF23_PASNO</name>
<keyword evidence="3" id="KW-1185">Reference proteome</keyword>
<evidence type="ECO:0000259" key="1">
    <source>
        <dbReference type="PROSITE" id="PS50181"/>
    </source>
</evidence>
<dbReference type="PROSITE" id="PS50181">
    <property type="entry name" value="FBOX"/>
    <property type="match status" value="1"/>
</dbReference>
<dbReference type="EMBL" id="CP144754">
    <property type="protein sequence ID" value="WVZ95905.1"/>
    <property type="molecule type" value="Genomic_DNA"/>
</dbReference>
<gene>
    <name evidence="2" type="ORF">U9M48_041612</name>
</gene>